<evidence type="ECO:0000313" key="2">
    <source>
        <dbReference type="Proteomes" id="UP001500218"/>
    </source>
</evidence>
<organism evidence="1 2">
    <name type="scientific">Luedemannella flava</name>
    <dbReference type="NCBI Taxonomy" id="349316"/>
    <lineage>
        <taxon>Bacteria</taxon>
        <taxon>Bacillati</taxon>
        <taxon>Actinomycetota</taxon>
        <taxon>Actinomycetes</taxon>
        <taxon>Micromonosporales</taxon>
        <taxon>Micromonosporaceae</taxon>
        <taxon>Luedemannella</taxon>
    </lineage>
</organism>
<dbReference type="InterPro" id="IPR010982">
    <property type="entry name" value="Lambda_DNA-bd_dom_sf"/>
</dbReference>
<evidence type="ECO:0008006" key="3">
    <source>
        <dbReference type="Google" id="ProtNLM"/>
    </source>
</evidence>
<dbReference type="Gene3D" id="1.10.260.40">
    <property type="entry name" value="lambda repressor-like DNA-binding domains"/>
    <property type="match status" value="1"/>
</dbReference>
<gene>
    <name evidence="1" type="ORF">GCM10009682_24170</name>
</gene>
<dbReference type="Proteomes" id="UP001500218">
    <property type="component" value="Unassembled WGS sequence"/>
</dbReference>
<comment type="caution">
    <text evidence="1">The sequence shown here is derived from an EMBL/GenBank/DDBJ whole genome shotgun (WGS) entry which is preliminary data.</text>
</comment>
<proteinExistence type="predicted"/>
<accession>A0ABP4Y8F6</accession>
<dbReference type="EMBL" id="BAAALT010000059">
    <property type="protein sequence ID" value="GAA1801429.1"/>
    <property type="molecule type" value="Genomic_DNA"/>
</dbReference>
<dbReference type="SUPFAM" id="SSF47413">
    <property type="entry name" value="lambda repressor-like DNA-binding domains"/>
    <property type="match status" value="1"/>
</dbReference>
<reference evidence="2" key="1">
    <citation type="journal article" date="2019" name="Int. J. Syst. Evol. Microbiol.">
        <title>The Global Catalogue of Microorganisms (GCM) 10K type strain sequencing project: providing services to taxonomists for standard genome sequencing and annotation.</title>
        <authorList>
            <consortium name="The Broad Institute Genomics Platform"/>
            <consortium name="The Broad Institute Genome Sequencing Center for Infectious Disease"/>
            <person name="Wu L."/>
            <person name="Ma J."/>
        </authorList>
    </citation>
    <scope>NUCLEOTIDE SEQUENCE [LARGE SCALE GENOMIC DNA]</scope>
    <source>
        <strain evidence="2">JCM 13250</strain>
    </source>
</reference>
<evidence type="ECO:0000313" key="1">
    <source>
        <dbReference type="EMBL" id="GAA1801429.1"/>
    </source>
</evidence>
<sequence length="113" mass="12145">MVLEETRVKSEHRRSAGVAAVPAAWWRTELIEGQPARDVVAARDIGAMLRFLRANGATVLGLSIATGLSETRVRAILSGAQRVTSYEVLERIATGLGIPRGVMGLAYIDDDQA</sequence>
<name>A0ABP4Y8F6_9ACTN</name>
<protein>
    <recommendedName>
        <fullName evidence="3">XRE family transcriptional regulator</fullName>
    </recommendedName>
</protein>
<keyword evidence="2" id="KW-1185">Reference proteome</keyword>